<feature type="region of interest" description="Disordered" evidence="6">
    <location>
        <begin position="835"/>
        <end position="876"/>
    </location>
</feature>
<dbReference type="GO" id="GO:0005654">
    <property type="term" value="C:nucleoplasm"/>
    <property type="evidence" value="ECO:0007669"/>
    <property type="project" value="TreeGrafter"/>
</dbReference>
<organism evidence="8 9">
    <name type="scientific">Theileria orientalis</name>
    <dbReference type="NCBI Taxonomy" id="68886"/>
    <lineage>
        <taxon>Eukaryota</taxon>
        <taxon>Sar</taxon>
        <taxon>Alveolata</taxon>
        <taxon>Apicomplexa</taxon>
        <taxon>Aconoidasida</taxon>
        <taxon>Piroplasmida</taxon>
        <taxon>Theileriidae</taxon>
        <taxon>Theileria</taxon>
    </lineage>
</organism>
<feature type="compositionally biased region" description="Basic and acidic residues" evidence="6">
    <location>
        <begin position="236"/>
        <end position="256"/>
    </location>
</feature>
<dbReference type="InterPro" id="IPR001005">
    <property type="entry name" value="SANT/Myb"/>
</dbReference>
<reference evidence="8" key="1">
    <citation type="submission" date="2022-07" db="EMBL/GenBank/DDBJ databases">
        <title>Evaluation of T. orientalis genome assembly methods using nanopore sequencing and analysis of variation between genomes.</title>
        <authorList>
            <person name="Yam J."/>
            <person name="Micallef M.L."/>
            <person name="Liu M."/>
            <person name="Djordjevic S.P."/>
            <person name="Bogema D.R."/>
            <person name="Jenkins C."/>
        </authorList>
    </citation>
    <scope>NUCLEOTIDE SEQUENCE</scope>
    <source>
        <strain evidence="8">Goon Nure</strain>
    </source>
</reference>
<evidence type="ECO:0000256" key="6">
    <source>
        <dbReference type="SAM" id="MobiDB-lite"/>
    </source>
</evidence>
<feature type="domain" description="SANT" evidence="7">
    <location>
        <begin position="1014"/>
        <end position="1065"/>
    </location>
</feature>
<feature type="compositionally biased region" description="Basic and acidic residues" evidence="6">
    <location>
        <begin position="493"/>
        <end position="608"/>
    </location>
</feature>
<feature type="compositionally biased region" description="Polar residues" evidence="6">
    <location>
        <begin position="438"/>
        <end position="447"/>
    </location>
</feature>
<accession>A0A976QWQ0</accession>
<evidence type="ECO:0000313" key="9">
    <source>
        <dbReference type="Proteomes" id="UP000244811"/>
    </source>
</evidence>
<keyword evidence="5" id="KW-0539">Nucleus</keyword>
<feature type="compositionally biased region" description="Basic and acidic residues" evidence="6">
    <location>
        <begin position="617"/>
        <end position="630"/>
    </location>
</feature>
<feature type="compositionally biased region" description="Polar residues" evidence="6">
    <location>
        <begin position="257"/>
        <end position="285"/>
    </location>
</feature>
<dbReference type="SMART" id="SM00717">
    <property type="entry name" value="SANT"/>
    <property type="match status" value="1"/>
</dbReference>
<dbReference type="InterPro" id="IPR040138">
    <property type="entry name" value="MIER/MTA"/>
</dbReference>
<protein>
    <submittedName>
        <fullName evidence="8">Metastasis-associated protein MTA2</fullName>
    </submittedName>
</protein>
<feature type="compositionally biased region" description="Basic and acidic residues" evidence="6">
    <location>
        <begin position="25"/>
        <end position="35"/>
    </location>
</feature>
<evidence type="ECO:0000256" key="3">
    <source>
        <dbReference type="ARBA" id="ARBA00022833"/>
    </source>
</evidence>
<dbReference type="GO" id="GO:0000122">
    <property type="term" value="P:negative regulation of transcription by RNA polymerase II"/>
    <property type="evidence" value="ECO:0007669"/>
    <property type="project" value="TreeGrafter"/>
</dbReference>
<proteinExistence type="predicted"/>
<evidence type="ECO:0000256" key="5">
    <source>
        <dbReference type="ARBA" id="ARBA00023242"/>
    </source>
</evidence>
<feature type="region of interest" description="Disordered" evidence="6">
    <location>
        <begin position="118"/>
        <end position="451"/>
    </location>
</feature>
<name>A0A976QWQ0_THEOR</name>
<feature type="compositionally biased region" description="Polar residues" evidence="6">
    <location>
        <begin position="842"/>
        <end position="863"/>
    </location>
</feature>
<keyword evidence="2" id="KW-0863">Zinc-finger</keyword>
<evidence type="ECO:0000256" key="2">
    <source>
        <dbReference type="ARBA" id="ARBA00022771"/>
    </source>
</evidence>
<keyword evidence="3" id="KW-0862">Zinc</keyword>
<feature type="region of interest" description="Disordered" evidence="6">
    <location>
        <begin position="493"/>
        <end position="684"/>
    </location>
</feature>
<dbReference type="InterPro" id="IPR009057">
    <property type="entry name" value="Homeodomain-like_sf"/>
</dbReference>
<feature type="compositionally biased region" description="Basic and acidic residues" evidence="6">
    <location>
        <begin position="350"/>
        <end position="362"/>
    </location>
</feature>
<evidence type="ECO:0000259" key="7">
    <source>
        <dbReference type="PROSITE" id="PS51293"/>
    </source>
</evidence>
<feature type="compositionally biased region" description="Polar residues" evidence="6">
    <location>
        <begin position="188"/>
        <end position="201"/>
    </location>
</feature>
<dbReference type="AlphaFoldDB" id="A0A976QWQ0"/>
<evidence type="ECO:0000313" key="8">
    <source>
        <dbReference type="EMBL" id="UKK00696.2"/>
    </source>
</evidence>
<dbReference type="SUPFAM" id="SSF46689">
    <property type="entry name" value="Homeodomain-like"/>
    <property type="match status" value="1"/>
</dbReference>
<dbReference type="InterPro" id="IPR017884">
    <property type="entry name" value="SANT_dom"/>
</dbReference>
<feature type="compositionally biased region" description="Basic and acidic residues" evidence="6">
    <location>
        <begin position="424"/>
        <end position="433"/>
    </location>
</feature>
<feature type="compositionally biased region" description="Polar residues" evidence="6">
    <location>
        <begin position="137"/>
        <end position="162"/>
    </location>
</feature>
<dbReference type="PANTHER" id="PTHR10865">
    <property type="entry name" value="METASTASIS-ASSOCIATED PROTEIN AND MESODERM INDUCTION EARLY RESPONSE PROTEIN"/>
    <property type="match status" value="1"/>
</dbReference>
<dbReference type="PANTHER" id="PTHR10865:SF28">
    <property type="entry name" value="ELM2 DOMAIN-CONTAINING PROTEIN"/>
    <property type="match status" value="1"/>
</dbReference>
<sequence>MFHNKHKKRDPYEKHPGSYMNGRPASHDHVYDRNNDGNSYGYYSGRNYVEYEEKPRGRLKDPYSTEYDPRNFKYMENKPNSTNGCYRYDVNESNVIYSNNSAPVNYQPRYRELPYKRKESHRNYSNPYNVPIPNPPETRQQIWSGKQQPLTKQSQNIGQNKDNLSRTEKGDHKNQPTKSTDNQKNDPQHSVNQNSVSTTLNPPHADKLKSNMSNSTKIPVKPPQSPSIASNTKAGDGNKKPIETENKTPKESKPTSEKTNNNGSKSLNKMENSTIKSKEPSLSTKVETKRTSRRINKVADEEQEEDETVSKRKTKRKTVASPRVLRIRKGTDESNGNEASKGKSGMNKGQESKSTKETELPKKSNSVSSSSSSSDTNVVNMRRSNTTNASSSSTENMEECSNGEGKQSSTDSEEYITPRSVGFSEKKSEESERRRRLQTVNKGTNSKTQKKTNKIADLINLNRKITRNTQSFYESQLKMAIELSMKECDANENTCENKEGKNKENKGQDYKHKEYNGCGNRGDRINRQKDYVHNEGENNLEREVDYVHKEKNGCEKDTESDIDKEGDYDAMNLDRGKEDSNIDRRDNVGGNKENIREKEEYDHEDGKTNNKNSSYSCEKKQHGYEKKEYIDSPIETSDSDSDYDDKKPMKKTQKQTQKASTERKTKVKKQVQSKRGSKTKKKVEVSDEIAGGNNLNINIRGAVNGSVQRSGNLVVTGNIFGNMDSNTTRGSGLLLQGGLEAFMSEDIMNNAMPLGILTNERELTASDESIMSAVNQFRSAKMENVSDQVLMQMKMKAFEEFLTMSERLYCGRPLVDEYTAYTLNAQYGTQEMINTKDKDSDCSTNYSNSTEDGPSSKDSSSGNIKDIGMSLKRDTGVANNKEGIVSPTRGGGNQQSKLGTTTIKDYAIQVSKDLNLGFSNDFVTEANRDVSMSPGGEIGRNQQGKESVNIPRKELRMMIPKDTHGLQMKEGILNISREGKKENEDELFKFNCSKLDLMYRVSFNILKSSHRQPEVIDLWGPKELVLFELALFKYGKEFHEIQKDIPTKSVKEIVDMYYLWKKTSRYKLWKANRYY</sequence>
<feature type="compositionally biased region" description="Low complexity" evidence="6">
    <location>
        <begin position="364"/>
        <end position="395"/>
    </location>
</feature>
<dbReference type="GO" id="GO:0008270">
    <property type="term" value="F:zinc ion binding"/>
    <property type="evidence" value="ECO:0007669"/>
    <property type="project" value="UniProtKB-KW"/>
</dbReference>
<keyword evidence="4" id="KW-0238">DNA-binding</keyword>
<dbReference type="EMBL" id="CP056069">
    <property type="protein sequence ID" value="UKK00696.2"/>
    <property type="molecule type" value="Genomic_DNA"/>
</dbReference>
<dbReference type="Gene3D" id="1.10.10.60">
    <property type="entry name" value="Homeodomain-like"/>
    <property type="match status" value="1"/>
</dbReference>
<dbReference type="GO" id="GO:0003677">
    <property type="term" value="F:DNA binding"/>
    <property type="evidence" value="ECO:0007669"/>
    <property type="project" value="UniProtKB-KW"/>
</dbReference>
<feature type="compositionally biased region" description="Basic and acidic residues" evidence="6">
    <location>
        <begin position="163"/>
        <end position="174"/>
    </location>
</feature>
<dbReference type="Proteomes" id="UP000244811">
    <property type="component" value="Chromosome 1"/>
</dbReference>
<gene>
    <name evidence="8" type="ORF">MACK_000770</name>
</gene>
<dbReference type="PROSITE" id="PS51293">
    <property type="entry name" value="SANT"/>
    <property type="match status" value="1"/>
</dbReference>
<feature type="compositionally biased region" description="Basic residues" evidence="6">
    <location>
        <begin position="665"/>
        <end position="681"/>
    </location>
</feature>
<keyword evidence="1" id="KW-0479">Metal-binding</keyword>
<dbReference type="GO" id="GO:0003714">
    <property type="term" value="F:transcription corepressor activity"/>
    <property type="evidence" value="ECO:0007669"/>
    <property type="project" value="TreeGrafter"/>
</dbReference>
<evidence type="ECO:0000256" key="1">
    <source>
        <dbReference type="ARBA" id="ARBA00022723"/>
    </source>
</evidence>
<dbReference type="GO" id="GO:0042826">
    <property type="term" value="F:histone deacetylase binding"/>
    <property type="evidence" value="ECO:0007669"/>
    <property type="project" value="TreeGrafter"/>
</dbReference>
<dbReference type="FunFam" id="1.10.10.60:FF:000012">
    <property type="entry name" value="Metastasis-associated 1 family, member 3"/>
    <property type="match status" value="1"/>
</dbReference>
<evidence type="ECO:0000256" key="4">
    <source>
        <dbReference type="ARBA" id="ARBA00023125"/>
    </source>
</evidence>
<feature type="region of interest" description="Disordered" evidence="6">
    <location>
        <begin position="1"/>
        <end position="44"/>
    </location>
</feature>